<evidence type="ECO:0000256" key="5">
    <source>
        <dbReference type="SAM" id="MobiDB-lite"/>
    </source>
</evidence>
<evidence type="ECO:0000256" key="2">
    <source>
        <dbReference type="ARBA" id="ARBA00010610"/>
    </source>
</evidence>
<reference evidence="7 8" key="1">
    <citation type="submission" date="2018-06" db="EMBL/GenBank/DDBJ databases">
        <authorList>
            <consortium name="Pathogen Informatics"/>
            <person name="Doyle S."/>
        </authorList>
    </citation>
    <scope>NUCLEOTIDE SEQUENCE [LARGE SCALE GENOMIC DNA]</scope>
    <source>
        <strain evidence="7 8">NCTC13337</strain>
    </source>
</reference>
<dbReference type="PANTHER" id="PTHR38097:SF2">
    <property type="entry name" value="DNA-BINDING PROTEIN STPA"/>
    <property type="match status" value="1"/>
</dbReference>
<evidence type="ECO:0000256" key="3">
    <source>
        <dbReference type="ARBA" id="ARBA00022490"/>
    </source>
</evidence>
<dbReference type="GO" id="GO:0032993">
    <property type="term" value="C:protein-DNA complex"/>
    <property type="evidence" value="ECO:0007669"/>
    <property type="project" value="TreeGrafter"/>
</dbReference>
<comment type="subcellular location">
    <subcellularLocation>
        <location evidence="1">Cytoplasm</location>
        <location evidence="1">Nucleoid</location>
    </subcellularLocation>
</comment>
<dbReference type="SUPFAM" id="SSF81273">
    <property type="entry name" value="H-NS histone-like proteins"/>
    <property type="match status" value="1"/>
</dbReference>
<evidence type="ECO:0000313" key="8">
    <source>
        <dbReference type="Proteomes" id="UP000254601"/>
    </source>
</evidence>
<dbReference type="GO" id="GO:0003680">
    <property type="term" value="F:minor groove of adenine-thymine-rich DNA binding"/>
    <property type="evidence" value="ECO:0007669"/>
    <property type="project" value="TreeGrafter"/>
</dbReference>
<accession>A0A380MVP1</accession>
<feature type="domain" description="DNA-binding protein H-NS-like C-terminal" evidence="6">
    <location>
        <begin position="57"/>
        <end position="101"/>
    </location>
</feature>
<dbReference type="EMBL" id="UHIC01000001">
    <property type="protein sequence ID" value="SUO95771.1"/>
    <property type="molecule type" value="Genomic_DNA"/>
</dbReference>
<dbReference type="Pfam" id="PF00816">
    <property type="entry name" value="Histone_HNS"/>
    <property type="match status" value="1"/>
</dbReference>
<dbReference type="InterPro" id="IPR027444">
    <property type="entry name" value="H-NS_C_dom"/>
</dbReference>
<dbReference type="RefSeq" id="WP_072576631.1">
    <property type="nucleotide sequence ID" value="NZ_LWHB01000087.1"/>
</dbReference>
<sequence length="101" mass="11286">MQLQQIIDALQSLNDDDFVELANKVDAQRQKRAQDILNKANRQAEILSGGSLAISGKPSRRSLAPKYADPKTGKTWSGQGRQPKWFLEHLDKGGKEEDLLI</sequence>
<organism evidence="7 8">
    <name type="scientific">Suttonella ornithocola</name>
    <dbReference type="NCBI Taxonomy" id="279832"/>
    <lineage>
        <taxon>Bacteria</taxon>
        <taxon>Pseudomonadati</taxon>
        <taxon>Pseudomonadota</taxon>
        <taxon>Gammaproteobacteria</taxon>
        <taxon>Cardiobacteriales</taxon>
        <taxon>Cardiobacteriaceae</taxon>
        <taxon>Suttonella</taxon>
    </lineage>
</organism>
<dbReference type="PANTHER" id="PTHR38097">
    <property type="match status" value="1"/>
</dbReference>
<name>A0A380MVP1_9GAMM</name>
<dbReference type="GO" id="GO:0005829">
    <property type="term" value="C:cytosol"/>
    <property type="evidence" value="ECO:0007669"/>
    <property type="project" value="TreeGrafter"/>
</dbReference>
<dbReference type="GO" id="GO:0003681">
    <property type="term" value="F:bent DNA binding"/>
    <property type="evidence" value="ECO:0007669"/>
    <property type="project" value="TreeGrafter"/>
</dbReference>
<protein>
    <submittedName>
        <fullName evidence="7">H-NS histone family</fullName>
    </submittedName>
</protein>
<evidence type="ECO:0000256" key="1">
    <source>
        <dbReference type="ARBA" id="ARBA00004453"/>
    </source>
</evidence>
<evidence type="ECO:0000256" key="4">
    <source>
        <dbReference type="ARBA" id="ARBA00023125"/>
    </source>
</evidence>
<proteinExistence type="inferred from homology"/>
<keyword evidence="3" id="KW-0963">Cytoplasm</keyword>
<dbReference type="Gene3D" id="4.10.430.10">
    <property type="entry name" value="Histone-like protein H-NS, C-terminal domain"/>
    <property type="match status" value="1"/>
</dbReference>
<dbReference type="GO" id="GO:0000976">
    <property type="term" value="F:transcription cis-regulatory region binding"/>
    <property type="evidence" value="ECO:0007669"/>
    <property type="project" value="TreeGrafter"/>
</dbReference>
<evidence type="ECO:0000313" key="7">
    <source>
        <dbReference type="EMBL" id="SUO95771.1"/>
    </source>
</evidence>
<dbReference type="SMART" id="SM00528">
    <property type="entry name" value="HNS"/>
    <property type="match status" value="1"/>
</dbReference>
<dbReference type="GO" id="GO:0009295">
    <property type="term" value="C:nucleoid"/>
    <property type="evidence" value="ECO:0007669"/>
    <property type="project" value="UniProtKB-SubCell"/>
</dbReference>
<dbReference type="Proteomes" id="UP000254601">
    <property type="component" value="Unassembled WGS sequence"/>
</dbReference>
<dbReference type="InterPro" id="IPR037150">
    <property type="entry name" value="H-NS_C_dom_sf"/>
</dbReference>
<evidence type="ECO:0000259" key="6">
    <source>
        <dbReference type="SMART" id="SM00528"/>
    </source>
</evidence>
<feature type="region of interest" description="Disordered" evidence="5">
    <location>
        <begin position="51"/>
        <end position="81"/>
    </location>
</feature>
<keyword evidence="4" id="KW-0238">DNA-binding</keyword>
<dbReference type="AlphaFoldDB" id="A0A380MVP1"/>
<dbReference type="GO" id="GO:0001217">
    <property type="term" value="F:DNA-binding transcription repressor activity"/>
    <property type="evidence" value="ECO:0007669"/>
    <property type="project" value="TreeGrafter"/>
</dbReference>
<comment type="similarity">
    <text evidence="2">Belongs to the histone-like protein H-NS family.</text>
</comment>
<keyword evidence="8" id="KW-1185">Reference proteome</keyword>
<gene>
    <name evidence="7" type="ORF">NCTC13337_01576</name>
</gene>